<gene>
    <name evidence="1" type="ORF">CEP51_004627</name>
</gene>
<accession>A0A428S077</accession>
<comment type="caution">
    <text evidence="1">The sequence shown here is derived from an EMBL/GenBank/DDBJ whole genome shotgun (WGS) entry which is preliminary data.</text>
</comment>
<keyword evidence="2" id="KW-1185">Reference proteome</keyword>
<name>A0A428S077_9HYPO</name>
<feature type="non-terminal residue" evidence="1">
    <location>
        <position position="1"/>
    </location>
</feature>
<evidence type="ECO:0000313" key="1">
    <source>
        <dbReference type="EMBL" id="RSL83222.1"/>
    </source>
</evidence>
<dbReference type="AlphaFoldDB" id="A0A428S077"/>
<reference evidence="1 2" key="1">
    <citation type="submission" date="2017-06" db="EMBL/GenBank/DDBJ databases">
        <title>Comparative genomic analysis of Ambrosia Fusariam Clade fungi.</title>
        <authorList>
            <person name="Stajich J.E."/>
            <person name="Carrillo J."/>
            <person name="Kijimoto T."/>
            <person name="Eskalen A."/>
            <person name="O'Donnell K."/>
            <person name="Kasson M."/>
        </authorList>
    </citation>
    <scope>NUCLEOTIDE SEQUENCE [LARGE SCALE GENOMIC DNA]</scope>
    <source>
        <strain evidence="1 2">NRRL62606</strain>
    </source>
</reference>
<dbReference type="Proteomes" id="UP000287972">
    <property type="component" value="Unassembled WGS sequence"/>
</dbReference>
<protein>
    <submittedName>
        <fullName evidence="1">Uncharacterized protein</fullName>
    </submittedName>
</protein>
<organism evidence="1 2">
    <name type="scientific">Fusarium floridanum</name>
    <dbReference type="NCBI Taxonomy" id="1325733"/>
    <lineage>
        <taxon>Eukaryota</taxon>
        <taxon>Fungi</taxon>
        <taxon>Dikarya</taxon>
        <taxon>Ascomycota</taxon>
        <taxon>Pezizomycotina</taxon>
        <taxon>Sordariomycetes</taxon>
        <taxon>Hypocreomycetidae</taxon>
        <taxon>Hypocreales</taxon>
        <taxon>Nectriaceae</taxon>
        <taxon>Fusarium</taxon>
        <taxon>Fusarium solani species complex</taxon>
    </lineage>
</organism>
<evidence type="ECO:0000313" key="2">
    <source>
        <dbReference type="Proteomes" id="UP000287972"/>
    </source>
</evidence>
<proteinExistence type="predicted"/>
<sequence length="67" mass="7487">SASGGGYHLRANAVVNPYAHRRMRSSCCGTLLSGSTRWFYFVSSVYDSIPTSVSLRLHIHSVHIYEQ</sequence>
<dbReference type="EMBL" id="NKCL01000087">
    <property type="protein sequence ID" value="RSL83222.1"/>
    <property type="molecule type" value="Genomic_DNA"/>
</dbReference>